<dbReference type="PROSITE" id="PS50088">
    <property type="entry name" value="ANK_REPEAT"/>
    <property type="match status" value="1"/>
</dbReference>
<dbReference type="SUPFAM" id="SSF48403">
    <property type="entry name" value="Ankyrin repeat"/>
    <property type="match status" value="1"/>
</dbReference>
<evidence type="ECO:0000256" key="1">
    <source>
        <dbReference type="ARBA" id="ARBA00022737"/>
    </source>
</evidence>
<evidence type="ECO:0000256" key="4">
    <source>
        <dbReference type="SAM" id="MobiDB-lite"/>
    </source>
</evidence>
<name>A0A2T4APU0_TRIHA</name>
<keyword evidence="1" id="KW-0677">Repeat</keyword>
<evidence type="ECO:0000256" key="3">
    <source>
        <dbReference type="PROSITE-ProRule" id="PRU00023"/>
    </source>
</evidence>
<sequence>MRRDVKPDEKDSGGRTPLSHAAKEGHAEVVWLLLTRGDIDIHSKDSRGQTPLFHAAANGRKTIISML</sequence>
<feature type="compositionally biased region" description="Basic and acidic residues" evidence="4">
    <location>
        <begin position="1"/>
        <end position="13"/>
    </location>
</feature>
<evidence type="ECO:0000256" key="2">
    <source>
        <dbReference type="ARBA" id="ARBA00023043"/>
    </source>
</evidence>
<organism evidence="5 6">
    <name type="scientific">Trichoderma harzianum CBS 226.95</name>
    <dbReference type="NCBI Taxonomy" id="983964"/>
    <lineage>
        <taxon>Eukaryota</taxon>
        <taxon>Fungi</taxon>
        <taxon>Dikarya</taxon>
        <taxon>Ascomycota</taxon>
        <taxon>Pezizomycotina</taxon>
        <taxon>Sordariomycetes</taxon>
        <taxon>Hypocreomycetidae</taxon>
        <taxon>Hypocreales</taxon>
        <taxon>Hypocreaceae</taxon>
        <taxon>Trichoderma</taxon>
    </lineage>
</organism>
<feature type="region of interest" description="Disordered" evidence="4">
    <location>
        <begin position="1"/>
        <end position="22"/>
    </location>
</feature>
<dbReference type="PANTHER" id="PTHR24166:SF48">
    <property type="entry name" value="PROTEIN VAPYRIN"/>
    <property type="match status" value="1"/>
</dbReference>
<dbReference type="EMBL" id="KZ679676">
    <property type="protein sequence ID" value="PTB59091.1"/>
    <property type="molecule type" value="Genomic_DNA"/>
</dbReference>
<dbReference type="PROSITE" id="PS50297">
    <property type="entry name" value="ANK_REP_REGION"/>
    <property type="match status" value="1"/>
</dbReference>
<dbReference type="GeneID" id="36630943"/>
<dbReference type="STRING" id="983964.A0A2T4APU0"/>
<dbReference type="Gene3D" id="1.25.40.20">
    <property type="entry name" value="Ankyrin repeat-containing domain"/>
    <property type="match status" value="1"/>
</dbReference>
<protein>
    <submittedName>
        <fullName evidence="5">Uncharacterized protein</fullName>
    </submittedName>
</protein>
<dbReference type="PANTHER" id="PTHR24166">
    <property type="entry name" value="ROLLING PEBBLES, ISOFORM B"/>
    <property type="match status" value="1"/>
</dbReference>
<dbReference type="RefSeq" id="XP_024778768.1">
    <property type="nucleotide sequence ID" value="XM_024922360.1"/>
</dbReference>
<reference evidence="5 6" key="1">
    <citation type="submission" date="2016-07" db="EMBL/GenBank/DDBJ databases">
        <title>Multiple horizontal gene transfer events from other fungi enriched the ability of initially mycotrophic Trichoderma (Ascomycota) to feed on dead plant biomass.</title>
        <authorList>
            <consortium name="DOE Joint Genome Institute"/>
            <person name="Aerts A."/>
            <person name="Atanasova L."/>
            <person name="Chenthamara K."/>
            <person name="Zhang J."/>
            <person name="Grujic M."/>
            <person name="Henrissat B."/>
            <person name="Kuo A."/>
            <person name="Salamov A."/>
            <person name="Lipzen A."/>
            <person name="Labutti K."/>
            <person name="Barry K."/>
            <person name="Miao Y."/>
            <person name="Rahimi M.J."/>
            <person name="Shen Q."/>
            <person name="Grigoriev I.V."/>
            <person name="Kubicek C.P."/>
            <person name="Druzhinina I.S."/>
        </authorList>
    </citation>
    <scope>NUCLEOTIDE SEQUENCE [LARGE SCALE GENOMIC DNA]</scope>
    <source>
        <strain evidence="5 6">CBS 226.95</strain>
    </source>
</reference>
<dbReference type="InterPro" id="IPR050889">
    <property type="entry name" value="Dendritic_Spine_Reg/Scaffold"/>
</dbReference>
<keyword evidence="6" id="KW-1185">Reference proteome</keyword>
<dbReference type="Proteomes" id="UP000241690">
    <property type="component" value="Unassembled WGS sequence"/>
</dbReference>
<feature type="non-terminal residue" evidence="5">
    <location>
        <position position="67"/>
    </location>
</feature>
<dbReference type="AlphaFoldDB" id="A0A2T4APU0"/>
<gene>
    <name evidence="5" type="ORF">M431DRAFT_75602</name>
</gene>
<proteinExistence type="predicted"/>
<evidence type="ECO:0000313" key="6">
    <source>
        <dbReference type="Proteomes" id="UP000241690"/>
    </source>
</evidence>
<feature type="repeat" description="ANK" evidence="3">
    <location>
        <begin position="13"/>
        <end position="37"/>
    </location>
</feature>
<dbReference type="Pfam" id="PF12796">
    <property type="entry name" value="Ank_2"/>
    <property type="match status" value="1"/>
</dbReference>
<dbReference type="InterPro" id="IPR002110">
    <property type="entry name" value="Ankyrin_rpt"/>
</dbReference>
<dbReference type="SMART" id="SM00248">
    <property type="entry name" value="ANK"/>
    <property type="match status" value="1"/>
</dbReference>
<keyword evidence="2 3" id="KW-0040">ANK repeat</keyword>
<accession>A0A2T4APU0</accession>
<evidence type="ECO:0000313" key="5">
    <source>
        <dbReference type="EMBL" id="PTB59091.1"/>
    </source>
</evidence>
<dbReference type="InterPro" id="IPR036770">
    <property type="entry name" value="Ankyrin_rpt-contain_sf"/>
</dbReference>